<dbReference type="SUPFAM" id="SSF54593">
    <property type="entry name" value="Glyoxalase/Bleomycin resistance protein/Dihydroxybiphenyl dioxygenase"/>
    <property type="match status" value="1"/>
</dbReference>
<keyword evidence="3" id="KW-1185">Reference proteome</keyword>
<dbReference type="Proteomes" id="UP001235874">
    <property type="component" value="Chromosome"/>
</dbReference>
<dbReference type="RefSeq" id="WP_231640106.1">
    <property type="nucleotide sequence ID" value="NZ_CP130472.1"/>
</dbReference>
<evidence type="ECO:0000313" key="2">
    <source>
        <dbReference type="EMBL" id="WLS45880.1"/>
    </source>
</evidence>
<dbReference type="InterPro" id="IPR029068">
    <property type="entry name" value="Glyas_Bleomycin-R_OHBP_Dase"/>
</dbReference>
<feature type="domain" description="VOC" evidence="1">
    <location>
        <begin position="19"/>
        <end position="142"/>
    </location>
</feature>
<dbReference type="EMBL" id="CP130472">
    <property type="protein sequence ID" value="WLS45880.1"/>
    <property type="molecule type" value="Genomic_DNA"/>
</dbReference>
<sequence>MDSVIADDIDEGDTMSLRGFATLNIWADDVAAATEWYAEFLGQEAYFLRPGPDGRPAYTEFRIGDYQGELGIIDRRWAPPGATARPGGVVMHWHVDDLEATVARLLAMGATEYQPITPHGDQGFITASVVDPFGNVLGVMTNPHYLDVLAARATA</sequence>
<dbReference type="InterPro" id="IPR004360">
    <property type="entry name" value="Glyas_Fos-R_dOase_dom"/>
</dbReference>
<protein>
    <submittedName>
        <fullName evidence="2">VOC family protein</fullName>
    </submittedName>
</protein>
<dbReference type="PROSITE" id="PS51819">
    <property type="entry name" value="VOC"/>
    <property type="match status" value="1"/>
</dbReference>
<dbReference type="KEGG" id="mprn:Q3V37_00890"/>
<organism evidence="2 3">
    <name type="scientific">Micromonospora profundi</name>
    <dbReference type="NCBI Taxonomy" id="1420889"/>
    <lineage>
        <taxon>Bacteria</taxon>
        <taxon>Bacillati</taxon>
        <taxon>Actinomycetota</taxon>
        <taxon>Actinomycetes</taxon>
        <taxon>Micromonosporales</taxon>
        <taxon>Micromonosporaceae</taxon>
        <taxon>Micromonospora</taxon>
    </lineage>
</organism>
<dbReference type="Gene3D" id="3.10.180.10">
    <property type="entry name" value="2,3-Dihydroxybiphenyl 1,2-Dioxygenase, domain 1"/>
    <property type="match status" value="1"/>
</dbReference>
<dbReference type="AlphaFoldDB" id="A0AAJ6HWL5"/>
<reference evidence="2 3" key="1">
    <citation type="submission" date="2023-07" db="EMBL/GenBank/DDBJ databases">
        <title>Micromonospora profundi TRM 95458 converts glycerol to a new osmotic compound.</title>
        <authorList>
            <person name="Lu D."/>
        </authorList>
    </citation>
    <scope>NUCLEOTIDE SEQUENCE [LARGE SCALE GENOMIC DNA]</scope>
    <source>
        <strain evidence="2 3">TRM95458</strain>
    </source>
</reference>
<evidence type="ECO:0000313" key="3">
    <source>
        <dbReference type="Proteomes" id="UP001235874"/>
    </source>
</evidence>
<dbReference type="InterPro" id="IPR037523">
    <property type="entry name" value="VOC_core"/>
</dbReference>
<dbReference type="Pfam" id="PF00903">
    <property type="entry name" value="Glyoxalase"/>
    <property type="match status" value="1"/>
</dbReference>
<name>A0AAJ6HWL5_9ACTN</name>
<proteinExistence type="predicted"/>
<accession>A0AAJ6HWL5</accession>
<evidence type="ECO:0000259" key="1">
    <source>
        <dbReference type="PROSITE" id="PS51819"/>
    </source>
</evidence>
<gene>
    <name evidence="2" type="ORF">Q3V37_00890</name>
</gene>